<dbReference type="Pfam" id="PF00128">
    <property type="entry name" value="Alpha-amylase"/>
    <property type="match status" value="1"/>
</dbReference>
<keyword evidence="3" id="KW-1185">Reference proteome</keyword>
<gene>
    <name evidence="2" type="ORF">BSZ39_01610</name>
</gene>
<dbReference type="InterPro" id="IPR017853">
    <property type="entry name" value="GH"/>
</dbReference>
<protein>
    <submittedName>
        <fullName evidence="2">Malto-oligosyltrehalose synthase</fullName>
    </submittedName>
</protein>
<dbReference type="PANTHER" id="PTHR10357:SF216">
    <property type="entry name" value="MALTOOLIGOSYL TREHALOSE SYNTHASE-RELATED"/>
    <property type="match status" value="1"/>
</dbReference>
<dbReference type="GO" id="GO:0005992">
    <property type="term" value="P:trehalose biosynthetic process"/>
    <property type="evidence" value="ECO:0007669"/>
    <property type="project" value="TreeGrafter"/>
</dbReference>
<dbReference type="InterPro" id="IPR006047">
    <property type="entry name" value="GH13_cat_dom"/>
</dbReference>
<evidence type="ECO:0000259" key="1">
    <source>
        <dbReference type="SMART" id="SM00642"/>
    </source>
</evidence>
<dbReference type="NCBIfam" id="TIGR02401">
    <property type="entry name" value="trehalose_TreY"/>
    <property type="match status" value="1"/>
</dbReference>
<dbReference type="RefSeq" id="WP_073715657.1">
    <property type="nucleotide sequence ID" value="NZ_MQVR01000005.1"/>
</dbReference>
<evidence type="ECO:0000313" key="3">
    <source>
        <dbReference type="Proteomes" id="UP000185628"/>
    </source>
</evidence>
<dbReference type="InterPro" id="IPR013797">
    <property type="entry name" value="Maltooligo_trehalose_synth_4"/>
</dbReference>
<feature type="domain" description="Glycosyl hydrolase family 13 catalytic" evidence="1">
    <location>
        <begin position="16"/>
        <end position="714"/>
    </location>
</feature>
<dbReference type="AlphaFoldDB" id="A0A1Q5Q505"/>
<dbReference type="SUPFAM" id="SSF51445">
    <property type="entry name" value="(Trans)glycosidases"/>
    <property type="match status" value="1"/>
</dbReference>
<dbReference type="GO" id="GO:0047470">
    <property type="term" value="F:(1,4)-alpha-D-glucan 1-alpha-D-glucosylmutase activity"/>
    <property type="evidence" value="ECO:0007669"/>
    <property type="project" value="TreeGrafter"/>
</dbReference>
<dbReference type="GO" id="GO:0030980">
    <property type="term" value="P:alpha-glucan catabolic process"/>
    <property type="evidence" value="ECO:0007669"/>
    <property type="project" value="TreeGrafter"/>
</dbReference>
<dbReference type="Gene3D" id="1.10.150.200">
    <property type="entry name" value="Maltooligosyl trehalose synthase, domain 3"/>
    <property type="match status" value="1"/>
</dbReference>
<dbReference type="STRING" id="208480.SAMN02910418_00424"/>
<dbReference type="EMBL" id="MQVR01000005">
    <property type="protein sequence ID" value="OKL54904.1"/>
    <property type="molecule type" value="Genomic_DNA"/>
</dbReference>
<dbReference type="SMART" id="SM00642">
    <property type="entry name" value="Aamy"/>
    <property type="match status" value="1"/>
</dbReference>
<dbReference type="Gene3D" id="3.30.1590.10">
    <property type="entry name" value="Maltooligosyl trehalose synthase, domain 2"/>
    <property type="match status" value="1"/>
</dbReference>
<dbReference type="OrthoDB" id="9761577at2"/>
<proteinExistence type="predicted"/>
<dbReference type="Proteomes" id="UP000185628">
    <property type="component" value="Unassembled WGS sequence"/>
</dbReference>
<sequence length="829" mass="90964">MSATHTHRPLPEGRQPVTTYRLQLTSELDFAAAKAVLPYLAHLGVTDVYLSPILQAAPGSTHGYDVVDHSRISAELGGRAAFEDFSRAAHEAGMSVLVDLVPNHMAVPTPAWHNRALWSVLKDGHDSPYAQWFDVDFGDDGLIMPVLGERIGEALGSGNLTVDTEVIEGEGNDPIAVLRYFDHVFPIRAGTEHLPLAELVDRQHYRLAYWKVADKELNYRRFFDVGTLAAVRVEIPEVFDATHALLLELFEAGFINAFRIDHPDGLADPQGYFARLWEATGGAYIVAEKILEGDEVLPSSWDVAGTTGYDAAWRIGGVQVDSHGQGDMARIMTELTGDLPGTLDEIIEASKREIIDGSLGAEMQRLAELAADICHDDIRLRDHTRAAILTCLRELVIGIDRYRAYVRPAPAGEPWPPMETDDRATLDRADERARRHLSTDQLQTLEVLLDLLSGAEAGSAGRTHEQRRAELAVRFQQVCGAVTAKGVEDTAYYRWSLLISLTEVGADPHSFGYHPDDLFAWAQRHGASHPVSMTLGTTHDTKRGEDVRARISVLSQDVVAWRTILQNHGHLLDGVHGRLKNIIWQILFGTLIESDPMTPERLAAFVTKSAREQKDVTSWTRVDEETEATTIAAAQAALADEDLQADLAALNQHLASGIRTAILASKAVQLSLVGVADIYQGSEVLRSSLVDPDNRRPVDFAGLSDLLTELDAGRRPATLDEEKLWITACLARLRRELPDPFLSGILAPLPTTTTLALAYTRGADEQVAVVAQRLGHRAEKRGGLRNHVVVLPERPVTDVLTGRSYPGGRTLLAELFAHYPVAVLKATEG</sequence>
<dbReference type="Gene3D" id="1.10.10.470">
    <property type="entry name" value="Maltooligosyl trehalose synthase, domain 4"/>
    <property type="match status" value="1"/>
</dbReference>
<comment type="caution">
    <text evidence="2">The sequence shown here is derived from an EMBL/GenBank/DDBJ whole genome shotgun (WGS) entry which is preliminary data.</text>
</comment>
<dbReference type="InterPro" id="IPR012767">
    <property type="entry name" value="Trehalose_TreY"/>
</dbReference>
<name>A0A1Q5Q505_9ACTO</name>
<evidence type="ECO:0000313" key="2">
    <source>
        <dbReference type="EMBL" id="OKL54904.1"/>
    </source>
</evidence>
<accession>A0A1Q5Q505</accession>
<organism evidence="2 3">
    <name type="scientific">Bowdeniella nasicola</name>
    <dbReference type="NCBI Taxonomy" id="208480"/>
    <lineage>
        <taxon>Bacteria</taxon>
        <taxon>Bacillati</taxon>
        <taxon>Actinomycetota</taxon>
        <taxon>Actinomycetes</taxon>
        <taxon>Actinomycetales</taxon>
        <taxon>Actinomycetaceae</taxon>
        <taxon>Bowdeniella</taxon>
    </lineage>
</organism>
<dbReference type="CDD" id="cd11336">
    <property type="entry name" value="AmyAc_MTSase"/>
    <property type="match status" value="1"/>
</dbReference>
<reference evidence="3" key="1">
    <citation type="submission" date="2016-12" db="EMBL/GenBank/DDBJ databases">
        <authorList>
            <person name="Meng X."/>
        </authorList>
    </citation>
    <scope>NUCLEOTIDE SEQUENCE [LARGE SCALE GENOMIC DNA]</scope>
    <source>
        <strain evidence="3">DSM 19116</strain>
    </source>
</reference>
<dbReference type="PANTHER" id="PTHR10357">
    <property type="entry name" value="ALPHA-AMYLASE FAMILY MEMBER"/>
    <property type="match status" value="1"/>
</dbReference>
<dbReference type="Gene3D" id="3.20.20.80">
    <property type="entry name" value="Glycosidases"/>
    <property type="match status" value="1"/>
</dbReference>